<keyword evidence="18" id="KW-1185">Reference proteome</keyword>
<keyword evidence="5" id="KW-0133">Cell shape</keyword>
<dbReference type="Proteomes" id="UP000259762">
    <property type="component" value="Chromosome"/>
</dbReference>
<evidence type="ECO:0000256" key="10">
    <source>
        <dbReference type="ARBA" id="ARBA00033270"/>
    </source>
</evidence>
<dbReference type="EMBL" id="CP015994">
    <property type="protein sequence ID" value="ASI48049.1"/>
    <property type="molecule type" value="Genomic_DNA"/>
</dbReference>
<evidence type="ECO:0000313" key="18">
    <source>
        <dbReference type="Proteomes" id="UP000259762"/>
    </source>
</evidence>
<dbReference type="PANTHER" id="PTHR30474:SF2">
    <property type="entry name" value="PEPTIDOGLYCAN GLYCOSYLTRANSFERASE FTSW-RELATED"/>
    <property type="match status" value="1"/>
</dbReference>
<dbReference type="KEGG" id="aoh:AOV_04735"/>
<evidence type="ECO:0000256" key="4">
    <source>
        <dbReference type="ARBA" id="ARBA00022692"/>
    </source>
</evidence>
<evidence type="ECO:0000256" key="13">
    <source>
        <dbReference type="ARBA" id="ARBA00041418"/>
    </source>
</evidence>
<evidence type="ECO:0000256" key="11">
    <source>
        <dbReference type="ARBA" id="ARBA00038053"/>
    </source>
</evidence>
<keyword evidence="8 16" id="KW-0472">Membrane</keyword>
<keyword evidence="4 16" id="KW-0812">Transmembrane</keyword>
<evidence type="ECO:0000256" key="14">
    <source>
        <dbReference type="ARBA" id="ARBA00044770"/>
    </source>
</evidence>
<evidence type="ECO:0000256" key="9">
    <source>
        <dbReference type="ARBA" id="ARBA00032370"/>
    </source>
</evidence>
<protein>
    <recommendedName>
        <fullName evidence="12">Probable peptidoglycan glycosyltransferase FtsW</fullName>
        <ecNumber evidence="14">2.4.99.28</ecNumber>
    </recommendedName>
    <alternativeName>
        <fullName evidence="13">Cell division protein FtsW</fullName>
    </alternativeName>
    <alternativeName>
        <fullName evidence="10">Cell wall polymerase</fullName>
    </alternativeName>
    <alternativeName>
        <fullName evidence="9">Peptidoglycan polymerase</fullName>
    </alternativeName>
</protein>
<keyword evidence="3" id="KW-0808">Transferase</keyword>
<comment type="catalytic activity">
    <reaction evidence="15">
        <text>[GlcNAc-(1-&gt;4)-Mur2Ac(oyl-L-Ala-gamma-D-Glu-L-Lys-D-Ala-D-Ala)](n)-di-trans,octa-cis-undecaprenyl diphosphate + beta-D-GlcNAc-(1-&gt;4)-Mur2Ac(oyl-L-Ala-gamma-D-Glu-L-Lys-D-Ala-D-Ala)-di-trans,octa-cis-undecaprenyl diphosphate = [GlcNAc-(1-&gt;4)-Mur2Ac(oyl-L-Ala-gamma-D-Glu-L-Lys-D-Ala-D-Ala)](n+1)-di-trans,octa-cis-undecaprenyl diphosphate + di-trans,octa-cis-undecaprenyl diphosphate + H(+)</text>
        <dbReference type="Rhea" id="RHEA:23708"/>
        <dbReference type="Rhea" id="RHEA-COMP:9602"/>
        <dbReference type="Rhea" id="RHEA-COMP:9603"/>
        <dbReference type="ChEBI" id="CHEBI:15378"/>
        <dbReference type="ChEBI" id="CHEBI:58405"/>
        <dbReference type="ChEBI" id="CHEBI:60033"/>
        <dbReference type="ChEBI" id="CHEBI:78435"/>
        <dbReference type="EC" id="2.4.99.28"/>
    </reaction>
</comment>
<dbReference type="PANTHER" id="PTHR30474">
    <property type="entry name" value="CELL CYCLE PROTEIN"/>
    <property type="match status" value="1"/>
</dbReference>
<reference evidence="18" key="1">
    <citation type="submission" date="2018-06" db="EMBL/GenBank/DDBJ databases">
        <title>The Anaplasma ovis genome reveals a high proportion of pseudogenes.</title>
        <authorList>
            <person name="Liu Z."/>
            <person name="Peasley A.M."/>
            <person name="Yang J."/>
            <person name="Li Y."/>
            <person name="Guan G."/>
            <person name="Luo J."/>
            <person name="Yin H."/>
            <person name="Brayton K.A."/>
        </authorList>
    </citation>
    <scope>NUCLEOTIDE SEQUENCE [LARGE SCALE GENOMIC DNA]</scope>
    <source>
        <strain evidence="18">Haibei</strain>
    </source>
</reference>
<keyword evidence="6" id="KW-0573">Peptidoglycan synthesis</keyword>
<dbReference type="OrthoDB" id="9768187at2"/>
<evidence type="ECO:0000256" key="8">
    <source>
        <dbReference type="ARBA" id="ARBA00023136"/>
    </source>
</evidence>
<dbReference type="GO" id="GO:0008360">
    <property type="term" value="P:regulation of cell shape"/>
    <property type="evidence" value="ECO:0007669"/>
    <property type="project" value="UniProtKB-KW"/>
</dbReference>
<dbReference type="Pfam" id="PF01098">
    <property type="entry name" value="FTSW_RODA_SPOVE"/>
    <property type="match status" value="1"/>
</dbReference>
<evidence type="ECO:0000256" key="5">
    <source>
        <dbReference type="ARBA" id="ARBA00022960"/>
    </source>
</evidence>
<evidence type="ECO:0000256" key="7">
    <source>
        <dbReference type="ARBA" id="ARBA00022989"/>
    </source>
</evidence>
<comment type="similarity">
    <text evidence="11">Belongs to the SEDS family. FtsW subfamily.</text>
</comment>
<dbReference type="GO" id="GO:0015648">
    <property type="term" value="F:lipid-linked peptidoglycan transporter activity"/>
    <property type="evidence" value="ECO:0007669"/>
    <property type="project" value="TreeGrafter"/>
</dbReference>
<accession>A0A2Z2LIM1</accession>
<evidence type="ECO:0000256" key="1">
    <source>
        <dbReference type="ARBA" id="ARBA00004141"/>
    </source>
</evidence>
<reference evidence="17 18" key="2">
    <citation type="journal article" date="2019" name="BMC Genomics">
        <title>The Anaplasma ovis genome reveals a high proportion of pseudogenes.</title>
        <authorList>
            <person name="Liu Z."/>
            <person name="Peasley A.M."/>
            <person name="Yang J."/>
            <person name="Li Y."/>
            <person name="Guan G."/>
            <person name="Luo J."/>
            <person name="Yin H."/>
            <person name="Brayton K.A."/>
        </authorList>
    </citation>
    <scope>NUCLEOTIDE SEQUENCE [LARGE SCALE GENOMIC DNA]</scope>
    <source>
        <strain evidence="17 18">Haibei</strain>
    </source>
</reference>
<organism evidence="17 18">
    <name type="scientific">Anaplasma ovis str. Haibei</name>
    <dbReference type="NCBI Taxonomy" id="1248439"/>
    <lineage>
        <taxon>Bacteria</taxon>
        <taxon>Pseudomonadati</taxon>
        <taxon>Pseudomonadota</taxon>
        <taxon>Alphaproteobacteria</taxon>
        <taxon>Rickettsiales</taxon>
        <taxon>Anaplasmataceae</taxon>
        <taxon>Anaplasma</taxon>
    </lineage>
</organism>
<dbReference type="GO" id="GO:0051301">
    <property type="term" value="P:cell division"/>
    <property type="evidence" value="ECO:0007669"/>
    <property type="project" value="UniProtKB-KW"/>
</dbReference>
<dbReference type="GO" id="GO:0032153">
    <property type="term" value="C:cell division site"/>
    <property type="evidence" value="ECO:0007669"/>
    <property type="project" value="TreeGrafter"/>
</dbReference>
<sequence>MQGMRLGVDIVDLFRLLGVFFNRWYRSVDKPLLLSFFTISVISLTLISSAGPVIESRVMLPKDYFLLRHLTYLCIALSIVVVYSMMNERLIIATSFLLLFVCIILLVYIAFWGVGVKGSKRWFFFLGLSIQPSEFAKTVFSVVNAWILCKTERKTRYIASAAIYISLVSLLLLQPDLSMFIMFSLIWGSQLFVYGISYLSILAIAAFFLAGVLLYLFLFPYTRERVLTFFDPTNHDHFQVWNSIRSFKAGKILGAGPGEGVVKLLLPDCHTDFIFSVAAEEFGAILCMLILFVLGYIATRAWFFAYSESDLFKLLSASGLFFQFSSQFMINVGVALNLLPTTGVALPFLSYGGSSLVSTSIMLGILMAFNRMRSLERRIKLDV</sequence>
<comment type="subcellular location">
    <subcellularLocation>
        <location evidence="1">Membrane</location>
        <topology evidence="1">Multi-pass membrane protein</topology>
    </subcellularLocation>
</comment>
<dbReference type="InterPro" id="IPR001182">
    <property type="entry name" value="FtsW/RodA"/>
</dbReference>
<feature type="transmembrane region" description="Helical" evidence="16">
    <location>
        <begin position="161"/>
        <end position="186"/>
    </location>
</feature>
<keyword evidence="17" id="KW-0132">Cell division</keyword>
<name>A0A2Z2LIM1_9RICK</name>
<evidence type="ECO:0000256" key="16">
    <source>
        <dbReference type="SAM" id="Phobius"/>
    </source>
</evidence>
<keyword evidence="17" id="KW-0131">Cell cycle</keyword>
<evidence type="ECO:0000256" key="2">
    <source>
        <dbReference type="ARBA" id="ARBA00022676"/>
    </source>
</evidence>
<feature type="transmembrane region" description="Helical" evidence="16">
    <location>
        <begin position="32"/>
        <end position="54"/>
    </location>
</feature>
<feature type="transmembrane region" description="Helical" evidence="16">
    <location>
        <begin position="282"/>
        <end position="305"/>
    </location>
</feature>
<evidence type="ECO:0000256" key="6">
    <source>
        <dbReference type="ARBA" id="ARBA00022984"/>
    </source>
</evidence>
<feature type="transmembrane region" description="Helical" evidence="16">
    <location>
        <begin position="348"/>
        <end position="369"/>
    </location>
</feature>
<evidence type="ECO:0000256" key="3">
    <source>
        <dbReference type="ARBA" id="ARBA00022679"/>
    </source>
</evidence>
<gene>
    <name evidence="17" type="ORF">AOV_04735</name>
</gene>
<feature type="transmembrane region" description="Helical" evidence="16">
    <location>
        <begin position="66"/>
        <end position="83"/>
    </location>
</feature>
<evidence type="ECO:0000256" key="15">
    <source>
        <dbReference type="ARBA" id="ARBA00049902"/>
    </source>
</evidence>
<feature type="transmembrane region" description="Helical" evidence="16">
    <location>
        <begin position="123"/>
        <end position="149"/>
    </location>
</feature>
<dbReference type="GO" id="GO:0008955">
    <property type="term" value="F:peptidoglycan glycosyltransferase activity"/>
    <property type="evidence" value="ECO:0007669"/>
    <property type="project" value="UniProtKB-EC"/>
</dbReference>
<feature type="transmembrane region" description="Helical" evidence="16">
    <location>
        <begin position="90"/>
        <end position="111"/>
    </location>
</feature>
<keyword evidence="2" id="KW-0328">Glycosyltransferase</keyword>
<dbReference type="GO" id="GO:0005886">
    <property type="term" value="C:plasma membrane"/>
    <property type="evidence" value="ECO:0007669"/>
    <property type="project" value="TreeGrafter"/>
</dbReference>
<proteinExistence type="inferred from homology"/>
<dbReference type="GO" id="GO:0009252">
    <property type="term" value="P:peptidoglycan biosynthetic process"/>
    <property type="evidence" value="ECO:0007669"/>
    <property type="project" value="UniProtKB-KW"/>
</dbReference>
<evidence type="ECO:0000256" key="12">
    <source>
        <dbReference type="ARBA" id="ARBA00041185"/>
    </source>
</evidence>
<evidence type="ECO:0000313" key="17">
    <source>
        <dbReference type="EMBL" id="ASI48049.1"/>
    </source>
</evidence>
<keyword evidence="7 16" id="KW-1133">Transmembrane helix</keyword>
<feature type="transmembrane region" description="Helical" evidence="16">
    <location>
        <begin position="192"/>
        <end position="218"/>
    </location>
</feature>
<dbReference type="EC" id="2.4.99.28" evidence="14"/>
<dbReference type="AlphaFoldDB" id="A0A2Z2LIM1"/>